<dbReference type="Proteomes" id="UP000190061">
    <property type="component" value="Unassembled WGS sequence"/>
</dbReference>
<dbReference type="AlphaFoldDB" id="A0A1T4REN1"/>
<dbReference type="SUPFAM" id="SSF53474">
    <property type="entry name" value="alpha/beta-Hydrolases"/>
    <property type="match status" value="1"/>
</dbReference>
<evidence type="ECO:0000313" key="8">
    <source>
        <dbReference type="Proteomes" id="UP000190061"/>
    </source>
</evidence>
<evidence type="ECO:0000256" key="5">
    <source>
        <dbReference type="SAM" id="SignalP"/>
    </source>
</evidence>
<dbReference type="ESTHER" id="9gamm-a0a1t4ren1">
    <property type="family name" value="Glutamyl_Peptidase_S9"/>
</dbReference>
<keyword evidence="2" id="KW-0378">Hydrolase</keyword>
<dbReference type="FunFam" id="3.40.50.1820:FF:000049">
    <property type="entry name" value="probable glutamyl endopeptidase, chloroplastic"/>
    <property type="match status" value="1"/>
</dbReference>
<gene>
    <name evidence="7" type="ORF">SAMN02745674_02135</name>
</gene>
<evidence type="ECO:0000256" key="4">
    <source>
        <dbReference type="ARBA" id="ARBA00022946"/>
    </source>
</evidence>
<reference evidence="7 8" key="1">
    <citation type="submission" date="2017-02" db="EMBL/GenBank/DDBJ databases">
        <authorList>
            <person name="Peterson S.W."/>
        </authorList>
    </citation>
    <scope>NUCLEOTIDE SEQUENCE [LARGE SCALE GENOMIC DNA]</scope>
    <source>
        <strain evidence="7 8">DSM 21749</strain>
    </source>
</reference>
<proteinExistence type="predicted"/>
<keyword evidence="8" id="KW-1185">Reference proteome</keyword>
<protein>
    <submittedName>
        <fullName evidence="7">Dipeptidyl aminopeptidase/acylaminoacyl peptidase</fullName>
    </submittedName>
</protein>
<dbReference type="InterPro" id="IPR011042">
    <property type="entry name" value="6-blade_b-propeller_TolB-like"/>
</dbReference>
<dbReference type="Gene3D" id="3.40.50.1820">
    <property type="entry name" value="alpha/beta hydrolase"/>
    <property type="match status" value="1"/>
</dbReference>
<sequence>MNQMFRRACATAIVAAMLPLQLAAQPAVPLEDASGYHLPVPALQALVDAPRPPQVSLSPRRDTLAMVQTPSLPGIEVVAQPELRLAGLRIHPQTWSRSAFSFGSNLWLQDIANGRERRIQGLPANLALASMNWSPDQRYIAFSHVDNAAGEVQLWLVDVQAATARRLTDMPLNAVAGDGFTWMPDSRSLLVTLRPEGAAAMEAAGVPTGPNIQQTGGGAVQQIRTYQDLLGSEADARVFEHYLRSQLAMVSVQGSVRTFGSPGLHVGASPAPDGKHLLVQTLERPFSYLVPFYRFPRRIEVVDTSGRPVHELARLPLVEGLPVGNDSVPTGVRSVTWRSDAPATLVWAEAQDGGDPSVETEVRDRVFALAAPFKDEPVVLADLSMRYRGATWGNGDLALIDERWWKDRGTRTWRIAPDRPGEGQQIVFDRSYEDRYSDPGQPVTALDANGRSRLIFTPDGEGIYLDGAGASPEGDRPFLDRYDLASGEATRLFQSQAPTYESVRAMLDDEGRRLLTTRESPTEVPNFHVRDLAAGGDSAVRALTSFEHPTPQLRDVTKEQIRYTRADGVELTADLYLPAGYDRERDGPLPMLMWAYPREFKSADAASQVIGSPHRFNAISYWGPLGFLARGYAVLDGPSMPIVGEGDAEPNDTYIEQLVASAEAAVEEVVRRGVADRHRIAIGGHSYGAFMTANLLAHSDLFRAGIARSGAYNRTLTPFGFQAEERNYWDATGTYLAMSPFNHAGRINEPMLMIHGEEDNNSGTYPMQSERMYAAMKGLGGTARLVMLPRESHGYRARESVLHMLAEEDAWLDTHVKNAPPVER</sequence>
<dbReference type="STRING" id="1122188.SAMN02745674_02135"/>
<dbReference type="OrthoDB" id="6388416at2"/>
<evidence type="ECO:0000259" key="6">
    <source>
        <dbReference type="Pfam" id="PF00326"/>
    </source>
</evidence>
<dbReference type="PANTHER" id="PTHR42776">
    <property type="entry name" value="SERINE PEPTIDASE S9 FAMILY MEMBER"/>
    <property type="match status" value="1"/>
</dbReference>
<evidence type="ECO:0000256" key="3">
    <source>
        <dbReference type="ARBA" id="ARBA00022825"/>
    </source>
</evidence>
<keyword evidence="1" id="KW-0645">Protease</keyword>
<dbReference type="Pfam" id="PF00326">
    <property type="entry name" value="Peptidase_S9"/>
    <property type="match status" value="1"/>
</dbReference>
<evidence type="ECO:0000256" key="2">
    <source>
        <dbReference type="ARBA" id="ARBA00022801"/>
    </source>
</evidence>
<keyword evidence="7" id="KW-0031">Aminopeptidase</keyword>
<dbReference type="GO" id="GO:0006508">
    <property type="term" value="P:proteolysis"/>
    <property type="evidence" value="ECO:0007669"/>
    <property type="project" value="UniProtKB-KW"/>
</dbReference>
<accession>A0A1T4REN1</accession>
<keyword evidence="5" id="KW-0732">Signal</keyword>
<name>A0A1T4REN1_9GAMM</name>
<feature type="domain" description="Peptidase S9 prolyl oligopeptidase catalytic" evidence="6">
    <location>
        <begin position="664"/>
        <end position="818"/>
    </location>
</feature>
<feature type="chain" id="PRO_5012888303" evidence="5">
    <location>
        <begin position="24"/>
        <end position="824"/>
    </location>
</feature>
<organism evidence="7 8">
    <name type="scientific">Lysobacter spongiicola DSM 21749</name>
    <dbReference type="NCBI Taxonomy" id="1122188"/>
    <lineage>
        <taxon>Bacteria</taxon>
        <taxon>Pseudomonadati</taxon>
        <taxon>Pseudomonadota</taxon>
        <taxon>Gammaproteobacteria</taxon>
        <taxon>Lysobacterales</taxon>
        <taxon>Lysobacteraceae</taxon>
        <taxon>Novilysobacter</taxon>
    </lineage>
</organism>
<dbReference type="PANTHER" id="PTHR42776:SF28">
    <property type="entry name" value="GLUTAMYL ENDOPEPTIDASE, CHLOROPLASTIC-RELATED"/>
    <property type="match status" value="1"/>
</dbReference>
<dbReference type="EMBL" id="FUXP01000008">
    <property type="protein sequence ID" value="SKA14425.1"/>
    <property type="molecule type" value="Genomic_DNA"/>
</dbReference>
<evidence type="ECO:0000256" key="1">
    <source>
        <dbReference type="ARBA" id="ARBA00022670"/>
    </source>
</evidence>
<dbReference type="InterPro" id="IPR001375">
    <property type="entry name" value="Peptidase_S9_cat"/>
</dbReference>
<keyword evidence="4" id="KW-0809">Transit peptide</keyword>
<dbReference type="GO" id="GO:0004252">
    <property type="term" value="F:serine-type endopeptidase activity"/>
    <property type="evidence" value="ECO:0007669"/>
    <property type="project" value="TreeGrafter"/>
</dbReference>
<evidence type="ECO:0000313" key="7">
    <source>
        <dbReference type="EMBL" id="SKA14425.1"/>
    </source>
</evidence>
<dbReference type="RefSeq" id="WP_078758698.1">
    <property type="nucleotide sequence ID" value="NZ_FUXP01000008.1"/>
</dbReference>
<dbReference type="SUPFAM" id="SSF82171">
    <property type="entry name" value="DPP6 N-terminal domain-like"/>
    <property type="match status" value="1"/>
</dbReference>
<keyword evidence="3" id="KW-0720">Serine protease</keyword>
<dbReference type="GO" id="GO:0004177">
    <property type="term" value="F:aminopeptidase activity"/>
    <property type="evidence" value="ECO:0007669"/>
    <property type="project" value="UniProtKB-KW"/>
</dbReference>
<dbReference type="Gene3D" id="2.120.10.30">
    <property type="entry name" value="TolB, C-terminal domain"/>
    <property type="match status" value="1"/>
</dbReference>
<feature type="signal peptide" evidence="5">
    <location>
        <begin position="1"/>
        <end position="23"/>
    </location>
</feature>
<dbReference type="InterPro" id="IPR029058">
    <property type="entry name" value="AB_hydrolase_fold"/>
</dbReference>